<reference evidence="1 2" key="1">
    <citation type="journal article" date="2021" name="Nat. Plants">
        <title>The Taxus genome provides insights into paclitaxel biosynthesis.</title>
        <authorList>
            <person name="Xiong X."/>
            <person name="Gou J."/>
            <person name="Liao Q."/>
            <person name="Li Y."/>
            <person name="Zhou Q."/>
            <person name="Bi G."/>
            <person name="Li C."/>
            <person name="Du R."/>
            <person name="Wang X."/>
            <person name="Sun T."/>
            <person name="Guo L."/>
            <person name="Liang H."/>
            <person name="Lu P."/>
            <person name="Wu Y."/>
            <person name="Zhang Z."/>
            <person name="Ro D.K."/>
            <person name="Shang Y."/>
            <person name="Huang S."/>
            <person name="Yan J."/>
        </authorList>
    </citation>
    <scope>NUCLEOTIDE SEQUENCE [LARGE SCALE GENOMIC DNA]</scope>
    <source>
        <strain evidence="1">Ta-2019</strain>
    </source>
</reference>
<comment type="caution">
    <text evidence="1">The sequence shown here is derived from an EMBL/GenBank/DDBJ whole genome shotgun (WGS) entry which is preliminary data.</text>
</comment>
<dbReference type="PANTHER" id="PTHR33739:SF3">
    <property type="entry name" value="OS07G0681500 PROTEIN"/>
    <property type="match status" value="1"/>
</dbReference>
<dbReference type="AlphaFoldDB" id="A0AA38FSN9"/>
<organism evidence="1 2">
    <name type="scientific">Taxus chinensis</name>
    <name type="common">Chinese yew</name>
    <name type="synonym">Taxus wallichiana var. chinensis</name>
    <dbReference type="NCBI Taxonomy" id="29808"/>
    <lineage>
        <taxon>Eukaryota</taxon>
        <taxon>Viridiplantae</taxon>
        <taxon>Streptophyta</taxon>
        <taxon>Embryophyta</taxon>
        <taxon>Tracheophyta</taxon>
        <taxon>Spermatophyta</taxon>
        <taxon>Pinopsida</taxon>
        <taxon>Pinidae</taxon>
        <taxon>Conifers II</taxon>
        <taxon>Cupressales</taxon>
        <taxon>Taxaceae</taxon>
        <taxon>Taxus</taxon>
    </lineage>
</organism>
<proteinExistence type="predicted"/>
<keyword evidence="2" id="KW-1185">Reference proteome</keyword>
<evidence type="ECO:0000313" key="1">
    <source>
        <dbReference type="EMBL" id="KAH9309639.1"/>
    </source>
</evidence>
<feature type="non-terminal residue" evidence="1">
    <location>
        <position position="1"/>
    </location>
</feature>
<name>A0AA38FSN9_TAXCH</name>
<dbReference type="GO" id="GO:2000762">
    <property type="term" value="P:regulation of phenylpropanoid metabolic process"/>
    <property type="evidence" value="ECO:0007669"/>
    <property type="project" value="InterPro"/>
</dbReference>
<dbReference type="Proteomes" id="UP000824469">
    <property type="component" value="Unassembled WGS sequence"/>
</dbReference>
<accession>A0AA38FSN9</accession>
<protein>
    <submittedName>
        <fullName evidence="1">Uncharacterized protein</fullName>
    </submittedName>
</protein>
<dbReference type="EMBL" id="JAHRHJ020000007">
    <property type="protein sequence ID" value="KAH9309639.1"/>
    <property type="molecule type" value="Genomic_DNA"/>
</dbReference>
<gene>
    <name evidence="1" type="ORF">KI387_037550</name>
</gene>
<dbReference type="GO" id="GO:0016592">
    <property type="term" value="C:mediator complex"/>
    <property type="evidence" value="ECO:0007669"/>
    <property type="project" value="InterPro"/>
</dbReference>
<dbReference type="PANTHER" id="PTHR33739">
    <property type="entry name" value="OS07G0681500 PROTEIN"/>
    <property type="match status" value="1"/>
</dbReference>
<dbReference type="InterPro" id="IPR039638">
    <property type="entry name" value="MED33A/B"/>
</dbReference>
<evidence type="ECO:0000313" key="2">
    <source>
        <dbReference type="Proteomes" id="UP000824469"/>
    </source>
</evidence>
<sequence length="68" mass="7192">LRDLVDFLPASIATIVSYFSAEVTRGVWKPASMNGTDWPSPAANVLSIEAVIKEVLAATGVHVPSLVI</sequence>
<feature type="non-terminal residue" evidence="1">
    <location>
        <position position="68"/>
    </location>
</feature>